<gene>
    <name evidence="1" type="ORF">DPMN_086181</name>
</gene>
<dbReference type="InterPro" id="IPR002126">
    <property type="entry name" value="Cadherin-like_dom"/>
</dbReference>
<dbReference type="AlphaFoldDB" id="A0A9D3YF17"/>
<reference evidence="1" key="1">
    <citation type="journal article" date="2019" name="bioRxiv">
        <title>The Genome of the Zebra Mussel, Dreissena polymorpha: A Resource for Invasive Species Research.</title>
        <authorList>
            <person name="McCartney M.A."/>
            <person name="Auch B."/>
            <person name="Kono T."/>
            <person name="Mallez S."/>
            <person name="Zhang Y."/>
            <person name="Obille A."/>
            <person name="Becker A."/>
            <person name="Abrahante J.E."/>
            <person name="Garbe J."/>
            <person name="Badalamenti J.P."/>
            <person name="Herman A."/>
            <person name="Mangelson H."/>
            <person name="Liachko I."/>
            <person name="Sullivan S."/>
            <person name="Sone E.D."/>
            <person name="Koren S."/>
            <person name="Silverstein K.A.T."/>
            <person name="Beckman K.B."/>
            <person name="Gohl D.M."/>
        </authorList>
    </citation>
    <scope>NUCLEOTIDE SEQUENCE</scope>
    <source>
        <strain evidence="1">Duluth1</strain>
        <tissue evidence="1">Whole animal</tissue>
    </source>
</reference>
<protein>
    <submittedName>
        <fullName evidence="1">Uncharacterized protein</fullName>
    </submittedName>
</protein>
<organism evidence="1 2">
    <name type="scientific">Dreissena polymorpha</name>
    <name type="common">Zebra mussel</name>
    <name type="synonym">Mytilus polymorpha</name>
    <dbReference type="NCBI Taxonomy" id="45954"/>
    <lineage>
        <taxon>Eukaryota</taxon>
        <taxon>Metazoa</taxon>
        <taxon>Spiralia</taxon>
        <taxon>Lophotrochozoa</taxon>
        <taxon>Mollusca</taxon>
        <taxon>Bivalvia</taxon>
        <taxon>Autobranchia</taxon>
        <taxon>Heteroconchia</taxon>
        <taxon>Euheterodonta</taxon>
        <taxon>Imparidentia</taxon>
        <taxon>Neoheterodontei</taxon>
        <taxon>Myida</taxon>
        <taxon>Dreissenoidea</taxon>
        <taxon>Dreissenidae</taxon>
        <taxon>Dreissena</taxon>
    </lineage>
</organism>
<keyword evidence="2" id="KW-1185">Reference proteome</keyword>
<dbReference type="SUPFAM" id="SSF49313">
    <property type="entry name" value="Cadherin-like"/>
    <property type="match status" value="1"/>
</dbReference>
<proteinExistence type="predicted"/>
<dbReference type="PRINTS" id="PR00205">
    <property type="entry name" value="CADHERIN"/>
</dbReference>
<dbReference type="GO" id="GO:0005509">
    <property type="term" value="F:calcium ion binding"/>
    <property type="evidence" value="ECO:0007669"/>
    <property type="project" value="InterPro"/>
</dbReference>
<evidence type="ECO:0000313" key="1">
    <source>
        <dbReference type="EMBL" id="KAH3698637.1"/>
    </source>
</evidence>
<dbReference type="Gene3D" id="2.60.40.60">
    <property type="entry name" value="Cadherins"/>
    <property type="match status" value="1"/>
</dbReference>
<dbReference type="InterPro" id="IPR015919">
    <property type="entry name" value="Cadherin-like_sf"/>
</dbReference>
<dbReference type="Proteomes" id="UP000828390">
    <property type="component" value="Unassembled WGS sequence"/>
</dbReference>
<name>A0A9D3YF17_DREPO</name>
<dbReference type="GO" id="GO:0016020">
    <property type="term" value="C:membrane"/>
    <property type="evidence" value="ECO:0007669"/>
    <property type="project" value="InterPro"/>
</dbReference>
<dbReference type="EMBL" id="JAIWYP010000016">
    <property type="protein sequence ID" value="KAH3698637.1"/>
    <property type="molecule type" value="Genomic_DNA"/>
</dbReference>
<reference evidence="1" key="2">
    <citation type="submission" date="2020-11" db="EMBL/GenBank/DDBJ databases">
        <authorList>
            <person name="McCartney M.A."/>
            <person name="Auch B."/>
            <person name="Kono T."/>
            <person name="Mallez S."/>
            <person name="Becker A."/>
            <person name="Gohl D.M."/>
            <person name="Silverstein K.A.T."/>
            <person name="Koren S."/>
            <person name="Bechman K.B."/>
            <person name="Herman A."/>
            <person name="Abrahante J.E."/>
            <person name="Garbe J."/>
        </authorList>
    </citation>
    <scope>NUCLEOTIDE SEQUENCE</scope>
    <source>
        <strain evidence="1">Duluth1</strain>
        <tissue evidence="1">Whole animal</tissue>
    </source>
</reference>
<dbReference type="GO" id="GO:0007156">
    <property type="term" value="P:homophilic cell adhesion via plasma membrane adhesion molecules"/>
    <property type="evidence" value="ECO:0007669"/>
    <property type="project" value="InterPro"/>
</dbReference>
<accession>A0A9D3YF17</accession>
<evidence type="ECO:0000313" key="2">
    <source>
        <dbReference type="Proteomes" id="UP000828390"/>
    </source>
</evidence>
<sequence length="145" mass="14780">MLQTQFVSATKGLTRKPTMKGFIGILAVVNLFHHADAAVTGWTGAVTATAVTADGTYATAISESAAIGTSLFTVTATSDLTTAFTWTYTLTTGTTEGQIATATTGVVTSKAALNFETAATVKFVITASDGSATVGTRDSNIESGR</sequence>
<comment type="caution">
    <text evidence="1">The sequence shown here is derived from an EMBL/GenBank/DDBJ whole genome shotgun (WGS) entry which is preliminary data.</text>
</comment>
<dbReference type="CDD" id="cd11304">
    <property type="entry name" value="Cadherin_repeat"/>
    <property type="match status" value="1"/>
</dbReference>